<sequence length="1136" mass="127377">MHRSAEEAVLLDHEQELDTQRCIALQRDLLSSSPFHTTQKNLVNILNVSSPSQKHIYEAGTFLRGKVLLHRKLIDNGDSDSQLPEIITKRCPTYFTTTNNSSQTEQSSSRKTIVPCPWKSSISIDGLTQKSSMSMTQENPVTAYAHLFSATIHDQPLSNSQDDNFTKITRNSSNQEHDTHSAKLISGLDKKDEIPDLSENSCAVPRFGMYNENQNPEMPQTPNLPSNPFKTKGSIMQKIELFAATQPSSINQRFASPTSSRPSPDAFNYLSSPTKLLKVNMSPLAGYTVESKILDFSGDNLACHLPEIRSNSKQNSFHELCPYTSINEFQERKNESLQSSTSKDLDSVSGSLTRLRPVHQDQRERFFREKKRESKHIYKYRKISLGSEKSHAKDPMISQENDCSISKDSNFHEPNKENIKVSTRSNELNEKSKIKLDKSIVHKSNEIRNKKYYDNDAPVQNIEKKDQVIVLCSNEKIEPQLPKLQTQPIHSPNPSEKQPSIPTPNEALRDQSPLMPIKKKTLSSDEVETVPETSPLVQQPFQMKEVAVVSSYEGEELAKDEAPGFAKDLENEDAMRIHSSQVSLQNRHVSNKSRYSPRKAQIHNDKSTSRSFSPPKKSGHITTAMDRDDSILSTERLKASNYVNHRSKFISVISHNLENYSIEDKAKSVSLDKNTSAKEKFSNKSNEDFNQKQLCPAKLATGSFLVHKPIIQSESTFKITNDLKHVSSSHSLNSKAEFETRAKADITYSTDLSLPTSEKSYSGFSLETNASTINKNSRSTSRRTQVCNSKTTSTKRKKKSDTTSNKSTTRKLIEVAGSVNAPSTRSSTRQSTVYTKKEDSEDPLSLDIAPAPPASLDSGLFSKMAFAVSFVKNDKEKNHVIQLISENGGLLLEHGFDSLFEPFSQNNSTFSNETLSLSTLGKSLNFAGVIADEYSRKTKYVQALALDLPCLSNRWIQACISKKKIIDWSPYLLCAGKSAVLGNACRSRILQPYSATNAELSHTFAQRKKIFQGKSVLLVMGRGRTHGKRKTFDFLTRALGPCRVGKVADLAEARKILSGSHADDHHGWDLLHVHDNEKNLALIQDSVLGNSRKQKFVSFDQDQHHSSMPNAKRIRIITDEIMIQSLIFGELIEERI</sequence>
<dbReference type="InterPro" id="IPR001357">
    <property type="entry name" value="BRCT_dom"/>
</dbReference>
<feature type="region of interest" description="Disordered" evidence="4">
    <location>
        <begin position="580"/>
        <end position="622"/>
    </location>
</feature>
<evidence type="ECO:0000313" key="6">
    <source>
        <dbReference type="EMBL" id="RKF54687.1"/>
    </source>
</evidence>
<dbReference type="PROSITE" id="PS50172">
    <property type="entry name" value="BRCT"/>
    <property type="match status" value="1"/>
</dbReference>
<dbReference type="InterPro" id="IPR047249">
    <property type="entry name" value="BRCT_p53bp1-like_rpt1"/>
</dbReference>
<dbReference type="Gene3D" id="3.40.50.10190">
    <property type="entry name" value="BRCT domain"/>
    <property type="match status" value="1"/>
</dbReference>
<proteinExistence type="predicted"/>
<keyword evidence="3" id="KW-0539">Nucleus</keyword>
<dbReference type="GO" id="GO:0005634">
    <property type="term" value="C:nucleus"/>
    <property type="evidence" value="ECO:0007669"/>
    <property type="project" value="UniProtKB-SubCell"/>
</dbReference>
<dbReference type="InterPro" id="IPR036420">
    <property type="entry name" value="BRCT_dom_sf"/>
</dbReference>
<keyword evidence="2" id="KW-0227">DNA damage</keyword>
<feature type="domain" description="BRCT" evidence="5">
    <location>
        <begin position="856"/>
        <end position="973"/>
    </location>
</feature>
<dbReference type="GO" id="GO:0042393">
    <property type="term" value="F:histone binding"/>
    <property type="evidence" value="ECO:0007669"/>
    <property type="project" value="TreeGrafter"/>
</dbReference>
<evidence type="ECO:0000256" key="3">
    <source>
        <dbReference type="ARBA" id="ARBA00023242"/>
    </source>
</evidence>
<name>A0A420HB81_9PEZI</name>
<gene>
    <name evidence="6" type="ORF">GcM3_207025</name>
</gene>
<keyword evidence="7" id="KW-1185">Reference proteome</keyword>
<dbReference type="GO" id="GO:0000077">
    <property type="term" value="P:DNA damage checkpoint signaling"/>
    <property type="evidence" value="ECO:0007669"/>
    <property type="project" value="TreeGrafter"/>
</dbReference>
<feature type="compositionally biased region" description="Polar residues" evidence="4">
    <location>
        <begin position="483"/>
        <end position="500"/>
    </location>
</feature>
<reference evidence="6 7" key="1">
    <citation type="journal article" date="2018" name="BMC Genomics">
        <title>Comparative genome analyses reveal sequence features reflecting distinct modes of host-adaptation between dicot and monocot powdery mildew.</title>
        <authorList>
            <person name="Wu Y."/>
            <person name="Ma X."/>
            <person name="Pan Z."/>
            <person name="Kale S.D."/>
            <person name="Song Y."/>
            <person name="King H."/>
            <person name="Zhang Q."/>
            <person name="Presley C."/>
            <person name="Deng X."/>
            <person name="Wei C.I."/>
            <person name="Xiao S."/>
        </authorList>
    </citation>
    <scope>NUCLEOTIDE SEQUENCE [LARGE SCALE GENOMIC DNA]</scope>
    <source>
        <strain evidence="6">UMSG3</strain>
    </source>
</reference>
<evidence type="ECO:0000256" key="1">
    <source>
        <dbReference type="ARBA" id="ARBA00004123"/>
    </source>
</evidence>
<dbReference type="Proteomes" id="UP000283383">
    <property type="component" value="Unassembled WGS sequence"/>
</dbReference>
<dbReference type="AlphaFoldDB" id="A0A420HB81"/>
<dbReference type="SUPFAM" id="SSF52113">
    <property type="entry name" value="BRCT domain"/>
    <property type="match status" value="1"/>
</dbReference>
<dbReference type="InterPro" id="IPR047252">
    <property type="entry name" value="TP53BP1-like"/>
</dbReference>
<dbReference type="EMBL" id="MCBQ01020757">
    <property type="protein sequence ID" value="RKF54687.1"/>
    <property type="molecule type" value="Genomic_DNA"/>
</dbReference>
<evidence type="ECO:0000256" key="2">
    <source>
        <dbReference type="ARBA" id="ARBA00022763"/>
    </source>
</evidence>
<feature type="compositionally biased region" description="Polar residues" evidence="4">
    <location>
        <begin position="820"/>
        <end position="834"/>
    </location>
</feature>
<accession>A0A420HB81</accession>
<comment type="caution">
    <text evidence="6">The sequence shown here is derived from an EMBL/GenBank/DDBJ whole genome shotgun (WGS) entry which is preliminary data.</text>
</comment>
<feature type="compositionally biased region" description="Basic residues" evidence="4">
    <location>
        <begin position="589"/>
        <end position="601"/>
    </location>
</feature>
<feature type="compositionally biased region" description="Polar residues" evidence="4">
    <location>
        <begin position="773"/>
        <end position="787"/>
    </location>
</feature>
<evidence type="ECO:0000313" key="7">
    <source>
        <dbReference type="Proteomes" id="UP000283383"/>
    </source>
</evidence>
<feature type="region of interest" description="Disordered" evidence="4">
    <location>
        <begin position="481"/>
        <end position="515"/>
    </location>
</feature>
<dbReference type="PANTHER" id="PTHR15321">
    <property type="entry name" value="TUMOR SUPPRESSOR P53-BINDING PROTEIN 1"/>
    <property type="match status" value="1"/>
</dbReference>
<organism evidence="6 7">
    <name type="scientific">Golovinomyces cichoracearum</name>
    <dbReference type="NCBI Taxonomy" id="62708"/>
    <lineage>
        <taxon>Eukaryota</taxon>
        <taxon>Fungi</taxon>
        <taxon>Dikarya</taxon>
        <taxon>Ascomycota</taxon>
        <taxon>Pezizomycotina</taxon>
        <taxon>Leotiomycetes</taxon>
        <taxon>Erysiphales</taxon>
        <taxon>Erysiphaceae</taxon>
        <taxon>Golovinomyces</taxon>
    </lineage>
</organism>
<evidence type="ECO:0000259" key="5">
    <source>
        <dbReference type="PROSITE" id="PS50172"/>
    </source>
</evidence>
<protein>
    <submittedName>
        <fullName evidence="6">Putative dna damage repair protein</fullName>
    </submittedName>
</protein>
<feature type="region of interest" description="Disordered" evidence="4">
    <location>
        <begin position="773"/>
        <end position="849"/>
    </location>
</feature>
<dbReference type="CDD" id="cd17745">
    <property type="entry name" value="BRCT_p53bp1_rpt1"/>
    <property type="match status" value="1"/>
</dbReference>
<dbReference type="GO" id="GO:0045944">
    <property type="term" value="P:positive regulation of transcription by RNA polymerase II"/>
    <property type="evidence" value="ECO:0007669"/>
    <property type="project" value="TreeGrafter"/>
</dbReference>
<dbReference type="STRING" id="62708.A0A420HB81"/>
<evidence type="ECO:0000256" key="4">
    <source>
        <dbReference type="SAM" id="MobiDB-lite"/>
    </source>
</evidence>
<comment type="subcellular location">
    <subcellularLocation>
        <location evidence="1">Nucleus</location>
    </subcellularLocation>
</comment>
<dbReference type="PANTHER" id="PTHR15321:SF3">
    <property type="entry name" value="TP53-BINDING PROTEIN 1"/>
    <property type="match status" value="1"/>
</dbReference>